<name>A0A1T2L942_9GAMM</name>
<dbReference type="OrthoDB" id="7360086at2"/>
<evidence type="ECO:0000313" key="2">
    <source>
        <dbReference type="Proteomes" id="UP000191110"/>
    </source>
</evidence>
<keyword evidence="2" id="KW-1185">Reference proteome</keyword>
<evidence type="ECO:0000313" key="1">
    <source>
        <dbReference type="EMBL" id="OOZ41638.1"/>
    </source>
</evidence>
<evidence type="ECO:0008006" key="3">
    <source>
        <dbReference type="Google" id="ProtNLM"/>
    </source>
</evidence>
<dbReference type="RefSeq" id="WP_078482583.1">
    <property type="nucleotide sequence ID" value="NZ_MPRL01000007.1"/>
</dbReference>
<dbReference type="InterPro" id="IPR009363">
    <property type="entry name" value="Phage_Mu_Gp16"/>
</dbReference>
<dbReference type="AlphaFoldDB" id="A0A1T2L942"/>
<dbReference type="Pfam" id="PF06252">
    <property type="entry name" value="GemA"/>
    <property type="match status" value="1"/>
</dbReference>
<reference evidence="1 2" key="1">
    <citation type="submission" date="2016-11" db="EMBL/GenBank/DDBJ databases">
        <title>Mixed transmission modes and dynamic genome evolution in an obligate animal-bacterial symbiosis.</title>
        <authorList>
            <person name="Russell S.L."/>
            <person name="Corbett-Detig R.B."/>
            <person name="Cavanaugh C.M."/>
        </authorList>
    </citation>
    <scope>NUCLEOTIDE SEQUENCE [LARGE SCALE GENOMIC DNA]</scope>
    <source>
        <strain evidence="1">Sveles-Q1</strain>
    </source>
</reference>
<dbReference type="Proteomes" id="UP000191110">
    <property type="component" value="Unassembled WGS sequence"/>
</dbReference>
<protein>
    <recommendedName>
        <fullName evidence="3">GemA protein</fullName>
    </recommendedName>
</protein>
<comment type="caution">
    <text evidence="1">The sequence shown here is derived from an EMBL/GenBank/DDBJ whole genome shotgun (WGS) entry which is preliminary data.</text>
</comment>
<sequence length="194" mass="22436">MSSRNDELAKIHIGKKSLGLEDDAYKAMLWTVARVRSSKDLDEQGRHDVIEHLKSRGVVFTKGKRPHNYNRLPGYITKVEAMVADMKLPWEYVDAIAYNITGGKGKPEHDKAPGVKRLAWVKEGKHWRAIIAALSVEQKKRAHLESIDEYLEKLGRDRNWVEEFVRVDNWTRHMQTLEAVHLHLANECMQLEES</sequence>
<dbReference type="EMBL" id="MPRL01000007">
    <property type="protein sequence ID" value="OOZ41638.1"/>
    <property type="molecule type" value="Genomic_DNA"/>
</dbReference>
<proteinExistence type="predicted"/>
<gene>
    <name evidence="1" type="ORF">BOW53_02870</name>
</gene>
<organism evidence="1 2">
    <name type="scientific">Solemya pervernicosa gill symbiont</name>
    <dbReference type="NCBI Taxonomy" id="642797"/>
    <lineage>
        <taxon>Bacteria</taxon>
        <taxon>Pseudomonadati</taxon>
        <taxon>Pseudomonadota</taxon>
        <taxon>Gammaproteobacteria</taxon>
        <taxon>sulfur-oxidizing symbionts</taxon>
    </lineage>
</organism>
<accession>A0A1T2L942</accession>